<dbReference type="SUPFAM" id="SSF51735">
    <property type="entry name" value="NAD(P)-binding Rossmann-fold domains"/>
    <property type="match status" value="1"/>
</dbReference>
<dbReference type="RefSeq" id="WP_308866508.1">
    <property type="nucleotide sequence ID" value="NZ_JAVFWO010000001.1"/>
</dbReference>
<protein>
    <submittedName>
        <fullName evidence="2">NAD(P)H-binding protein</fullName>
    </submittedName>
</protein>
<comment type="caution">
    <text evidence="2">The sequence shown here is derived from an EMBL/GenBank/DDBJ whole genome shotgun (WGS) entry which is preliminary data.</text>
</comment>
<dbReference type="Pfam" id="PF13460">
    <property type="entry name" value="NAD_binding_10"/>
    <property type="match status" value="1"/>
</dbReference>
<dbReference type="InterPro" id="IPR016040">
    <property type="entry name" value="NAD(P)-bd_dom"/>
</dbReference>
<feature type="domain" description="NAD(P)-binding" evidence="1">
    <location>
        <begin position="16"/>
        <end position="214"/>
    </location>
</feature>
<reference evidence="2 3" key="1">
    <citation type="submission" date="2023-08" db="EMBL/GenBank/DDBJ databases">
        <title>Microbacterium psychrotolerans sp. nov., a psychrotolerant bacterium isolated from soil in Heilongjiang Province, China.</title>
        <authorList>
            <person name="An P."/>
            <person name="Zhao D."/>
            <person name="Xiang H."/>
        </authorList>
    </citation>
    <scope>NUCLEOTIDE SEQUENCE [LARGE SCALE GENOMIC DNA]</scope>
    <source>
        <strain evidence="2 3">QXD-8</strain>
    </source>
</reference>
<dbReference type="Proteomes" id="UP001235133">
    <property type="component" value="Unassembled WGS sequence"/>
</dbReference>
<evidence type="ECO:0000313" key="2">
    <source>
        <dbReference type="EMBL" id="MDQ7877107.1"/>
    </source>
</evidence>
<accession>A0ABU0YXQ3</accession>
<sequence>MSGTEGVEVARITVLGGSGYAGAAVVAEGRRRGHVVTAVSRSAPAEQIDGVEYRTGSVLDGGVLEDAVAGRDVVVVALSPRSDLAGGKQEAVIEGLIGRLAGTPTRLGYIGGASSLLVADDGPRLWDVARDQLPADAKPEIETGLKVFDLLQDSPASVDWFYVSPPADFGSWLGTPSKGSYLLGGDILLRDEEGTSTISAADLALAILDEIETPAHRRRRFTAIH</sequence>
<evidence type="ECO:0000313" key="3">
    <source>
        <dbReference type="Proteomes" id="UP001235133"/>
    </source>
</evidence>
<dbReference type="PANTHER" id="PTHR43355:SF2">
    <property type="entry name" value="FLAVIN REDUCTASE (NADPH)"/>
    <property type="match status" value="1"/>
</dbReference>
<dbReference type="InterPro" id="IPR036291">
    <property type="entry name" value="NAD(P)-bd_dom_sf"/>
</dbReference>
<proteinExistence type="predicted"/>
<gene>
    <name evidence="2" type="ORF">Q9R08_03875</name>
</gene>
<dbReference type="Gene3D" id="3.40.50.720">
    <property type="entry name" value="NAD(P)-binding Rossmann-like Domain"/>
    <property type="match status" value="1"/>
</dbReference>
<organism evidence="2 3">
    <name type="scientific">Microbacterium psychrotolerans</name>
    <dbReference type="NCBI Taxonomy" id="3068321"/>
    <lineage>
        <taxon>Bacteria</taxon>
        <taxon>Bacillati</taxon>
        <taxon>Actinomycetota</taxon>
        <taxon>Actinomycetes</taxon>
        <taxon>Micrococcales</taxon>
        <taxon>Microbacteriaceae</taxon>
        <taxon>Microbacterium</taxon>
    </lineage>
</organism>
<name>A0ABU0YXQ3_9MICO</name>
<dbReference type="PANTHER" id="PTHR43355">
    <property type="entry name" value="FLAVIN REDUCTASE (NADPH)"/>
    <property type="match status" value="1"/>
</dbReference>
<dbReference type="EMBL" id="JAVFWO010000001">
    <property type="protein sequence ID" value="MDQ7877107.1"/>
    <property type="molecule type" value="Genomic_DNA"/>
</dbReference>
<evidence type="ECO:0000259" key="1">
    <source>
        <dbReference type="Pfam" id="PF13460"/>
    </source>
</evidence>
<keyword evidence="3" id="KW-1185">Reference proteome</keyword>
<dbReference type="InterPro" id="IPR051606">
    <property type="entry name" value="Polyketide_Oxido-like"/>
</dbReference>